<reference evidence="1 2" key="1">
    <citation type="submission" date="2024-01" db="EMBL/GenBank/DDBJ databases">
        <authorList>
            <person name="Allen C."/>
            <person name="Tagirdzhanova G."/>
        </authorList>
    </citation>
    <scope>NUCLEOTIDE SEQUENCE [LARGE SCALE GENOMIC DNA]</scope>
</reference>
<accession>A0ABP0CXL0</accession>
<keyword evidence="2" id="KW-1185">Reference proteome</keyword>
<organism evidence="1 2">
    <name type="scientific">Sporothrix curviconia</name>
    <dbReference type="NCBI Taxonomy" id="1260050"/>
    <lineage>
        <taxon>Eukaryota</taxon>
        <taxon>Fungi</taxon>
        <taxon>Dikarya</taxon>
        <taxon>Ascomycota</taxon>
        <taxon>Pezizomycotina</taxon>
        <taxon>Sordariomycetes</taxon>
        <taxon>Sordariomycetidae</taxon>
        <taxon>Ophiostomatales</taxon>
        <taxon>Ophiostomataceae</taxon>
        <taxon>Sporothrix</taxon>
    </lineage>
</organism>
<dbReference type="EMBL" id="CAWUHB010000107">
    <property type="protein sequence ID" value="CAK7236011.1"/>
    <property type="molecule type" value="Genomic_DNA"/>
</dbReference>
<protein>
    <submittedName>
        <fullName evidence="1">Uncharacterized protein</fullName>
    </submittedName>
</protein>
<name>A0ABP0CXL0_9PEZI</name>
<evidence type="ECO:0000313" key="2">
    <source>
        <dbReference type="Proteomes" id="UP001642405"/>
    </source>
</evidence>
<dbReference type="Proteomes" id="UP001642405">
    <property type="component" value="Unassembled WGS sequence"/>
</dbReference>
<proteinExistence type="predicted"/>
<sequence>MTAPALGADHVTIGRSLLEDLAISDKMPAYRKGVWKVPVAHQLKEQGASFQWEAWTPPTEGETAKRIAVAVAKAATADPDQLPAVDDGTDYLADGVLDKLNAADALTNKKLEEGLSKFAVWEKTSQEYIEALQAKLNA</sequence>
<gene>
    <name evidence="1" type="ORF">SCUCBS95973_009461</name>
</gene>
<evidence type="ECO:0000313" key="1">
    <source>
        <dbReference type="EMBL" id="CAK7236011.1"/>
    </source>
</evidence>
<comment type="caution">
    <text evidence="1">The sequence shown here is derived from an EMBL/GenBank/DDBJ whole genome shotgun (WGS) entry which is preliminary data.</text>
</comment>